<sequence>MSVLRAMLRSLLFQFYLAFYKNLHFQFANRHYICFDVLKTKNFFDDAMLTKVVHLSTGQLWFTFSCSFEVANVLRKLKLPDLDFNNFISKFLTIYY</sequence>
<name>A0A0V0S070_9BILA</name>
<feature type="signal peptide" evidence="1">
    <location>
        <begin position="1"/>
        <end position="18"/>
    </location>
</feature>
<feature type="chain" id="PRO_5006868325" evidence="1">
    <location>
        <begin position="19"/>
        <end position="96"/>
    </location>
</feature>
<dbReference type="OrthoDB" id="10352593at2759"/>
<dbReference type="AlphaFoldDB" id="A0A0V0S070"/>
<keyword evidence="3" id="KW-1185">Reference proteome</keyword>
<reference evidence="2 3" key="1">
    <citation type="submission" date="2015-01" db="EMBL/GenBank/DDBJ databases">
        <title>Evolution of Trichinella species and genotypes.</title>
        <authorList>
            <person name="Korhonen P.K."/>
            <person name="Edoardo P."/>
            <person name="Giuseppe L.R."/>
            <person name="Gasser R.B."/>
        </authorList>
    </citation>
    <scope>NUCLEOTIDE SEQUENCE [LARGE SCALE GENOMIC DNA]</scope>
    <source>
        <strain evidence="2">ISS37</strain>
    </source>
</reference>
<protein>
    <submittedName>
        <fullName evidence="2">Uncharacterized protein</fullName>
    </submittedName>
</protein>
<organism evidence="2 3">
    <name type="scientific">Trichinella nelsoni</name>
    <dbReference type="NCBI Taxonomy" id="6336"/>
    <lineage>
        <taxon>Eukaryota</taxon>
        <taxon>Metazoa</taxon>
        <taxon>Ecdysozoa</taxon>
        <taxon>Nematoda</taxon>
        <taxon>Enoplea</taxon>
        <taxon>Dorylaimia</taxon>
        <taxon>Trichinellida</taxon>
        <taxon>Trichinellidae</taxon>
        <taxon>Trichinella</taxon>
    </lineage>
</organism>
<gene>
    <name evidence="2" type="ORF">T07_14137</name>
</gene>
<proteinExistence type="predicted"/>
<accession>A0A0V0S070</accession>
<keyword evidence="1" id="KW-0732">Signal</keyword>
<dbReference type="Proteomes" id="UP000054630">
    <property type="component" value="Unassembled WGS sequence"/>
</dbReference>
<evidence type="ECO:0000256" key="1">
    <source>
        <dbReference type="SAM" id="SignalP"/>
    </source>
</evidence>
<comment type="caution">
    <text evidence="2">The sequence shown here is derived from an EMBL/GenBank/DDBJ whole genome shotgun (WGS) entry which is preliminary data.</text>
</comment>
<dbReference type="EMBL" id="JYDL01000052">
    <property type="protein sequence ID" value="KRX20157.1"/>
    <property type="molecule type" value="Genomic_DNA"/>
</dbReference>
<evidence type="ECO:0000313" key="3">
    <source>
        <dbReference type="Proteomes" id="UP000054630"/>
    </source>
</evidence>
<evidence type="ECO:0000313" key="2">
    <source>
        <dbReference type="EMBL" id="KRX20157.1"/>
    </source>
</evidence>